<protein>
    <submittedName>
        <fullName evidence="1">Uncharacterized protein</fullName>
    </submittedName>
</protein>
<gene>
    <name evidence="1" type="ORF">NIES37_60350</name>
</gene>
<evidence type="ECO:0000313" key="2">
    <source>
        <dbReference type="Proteomes" id="UP000218785"/>
    </source>
</evidence>
<accession>A0A1Z4N8I7</accession>
<dbReference type="AlphaFoldDB" id="A0A1Z4N8I7"/>
<sequence length="298" mass="34082">MLNQSSVKPLRIKIPLLLDVIIVSDPEQIKLIETSGDVDRLHTYDTASLPWWVKLYFSSTKFHDQQRDLWFCPFESSNNPTYHPRRAYLEEKVAISYQQEDVKKIADLLKSNASDEVLADTMVQIVNRRFFDQDIPAEISHTAKYTVQDLKEAILPWKYIKGQKSQQKVMDYCEHSLPQNVHILDVGHNIGEVVQSTSVSLRQLKDNLDQPIEQIFTTYAPTRQVPRIAVKSSTFDGMLSSPTNAGKTVLLFMIAKAAAKTRDIAFTFGTGSSERECVFKDFFLQFMADLQQELKVNS</sequence>
<proteinExistence type="predicted"/>
<name>A0A1Z4N8I7_9CYAN</name>
<dbReference type="KEGG" id="ttq:NIES37_60350"/>
<dbReference type="Proteomes" id="UP000218785">
    <property type="component" value="Chromosome"/>
</dbReference>
<reference evidence="1 2" key="1">
    <citation type="submission" date="2017-06" db="EMBL/GenBank/DDBJ databases">
        <title>Genome sequencing of cyanobaciteial culture collection at National Institute for Environmental Studies (NIES).</title>
        <authorList>
            <person name="Hirose Y."/>
            <person name="Shimura Y."/>
            <person name="Fujisawa T."/>
            <person name="Nakamura Y."/>
            <person name="Kawachi M."/>
        </authorList>
    </citation>
    <scope>NUCLEOTIDE SEQUENCE [LARGE SCALE GENOMIC DNA]</scope>
    <source>
        <strain evidence="1 2">NIES-37</strain>
    </source>
</reference>
<dbReference type="EMBL" id="AP018248">
    <property type="protein sequence ID" value="BAZ02027.1"/>
    <property type="molecule type" value="Genomic_DNA"/>
</dbReference>
<dbReference type="RefSeq" id="WP_096581964.1">
    <property type="nucleotide sequence ID" value="NZ_CAWNJS010000001.1"/>
</dbReference>
<organism evidence="1 2">
    <name type="scientific">Tolypothrix tenuis PCC 7101</name>
    <dbReference type="NCBI Taxonomy" id="231146"/>
    <lineage>
        <taxon>Bacteria</taxon>
        <taxon>Bacillati</taxon>
        <taxon>Cyanobacteriota</taxon>
        <taxon>Cyanophyceae</taxon>
        <taxon>Nostocales</taxon>
        <taxon>Tolypothrichaceae</taxon>
        <taxon>Tolypothrix</taxon>
    </lineage>
</organism>
<keyword evidence="2" id="KW-1185">Reference proteome</keyword>
<evidence type="ECO:0000313" key="1">
    <source>
        <dbReference type="EMBL" id="BAZ02027.1"/>
    </source>
</evidence>